<dbReference type="PANTHER" id="PTHR31635">
    <property type="entry name" value="REVERSE TRANSCRIPTASE DOMAIN-CONTAINING PROTEIN-RELATED"/>
    <property type="match status" value="1"/>
</dbReference>
<keyword evidence="2" id="KW-1185">Reference proteome</keyword>
<dbReference type="GeneTree" id="ENSGT00940000164735"/>
<reference evidence="1" key="2">
    <citation type="submission" date="2025-09" db="UniProtKB">
        <authorList>
            <consortium name="Ensembl"/>
        </authorList>
    </citation>
    <scope>IDENTIFICATION</scope>
</reference>
<name>A0A8C9ZBI3_SANLU</name>
<proteinExistence type="predicted"/>
<reference evidence="1" key="1">
    <citation type="submission" date="2025-08" db="UniProtKB">
        <authorList>
            <consortium name="Ensembl"/>
        </authorList>
    </citation>
    <scope>IDENTIFICATION</scope>
</reference>
<dbReference type="PANTHER" id="PTHR31635:SF196">
    <property type="entry name" value="REVERSE TRANSCRIPTASE DOMAIN-CONTAINING PROTEIN-RELATED"/>
    <property type="match status" value="1"/>
</dbReference>
<evidence type="ECO:0000313" key="2">
    <source>
        <dbReference type="Proteomes" id="UP000694568"/>
    </source>
</evidence>
<accession>A0A8C9ZBI3</accession>
<dbReference type="AlphaFoldDB" id="A0A8C9ZBI3"/>
<dbReference type="Ensembl" id="ENSSLUT00000037127.1">
    <property type="protein sequence ID" value="ENSSLUP00000036013.1"/>
    <property type="gene ID" value="ENSSLUG00000016092.1"/>
</dbReference>
<evidence type="ECO:0000313" key="1">
    <source>
        <dbReference type="Ensembl" id="ENSSLUP00000036013.1"/>
    </source>
</evidence>
<protein>
    <recommendedName>
        <fullName evidence="3">Reverse transcriptase</fullName>
    </recommendedName>
</protein>
<evidence type="ECO:0008006" key="3">
    <source>
        <dbReference type="Google" id="ProtNLM"/>
    </source>
</evidence>
<organism evidence="1 2">
    <name type="scientific">Sander lucioperca</name>
    <name type="common">Pike-perch</name>
    <name type="synonym">Perca lucioperca</name>
    <dbReference type="NCBI Taxonomy" id="283035"/>
    <lineage>
        <taxon>Eukaryota</taxon>
        <taxon>Metazoa</taxon>
        <taxon>Chordata</taxon>
        <taxon>Craniata</taxon>
        <taxon>Vertebrata</taxon>
        <taxon>Euteleostomi</taxon>
        <taxon>Actinopterygii</taxon>
        <taxon>Neopterygii</taxon>
        <taxon>Teleostei</taxon>
        <taxon>Neoteleostei</taxon>
        <taxon>Acanthomorphata</taxon>
        <taxon>Eupercaria</taxon>
        <taxon>Perciformes</taxon>
        <taxon>Percoidei</taxon>
        <taxon>Percidae</taxon>
        <taxon>Luciopercinae</taxon>
        <taxon>Sander</taxon>
    </lineage>
</organism>
<sequence length="277" mass="31729">YYVSKAIDDFLLFNQTDSISPSILWETLKVVLRGQIISFSASRNKERSFSGFKINYSKSTCFPINEKARQIRDTDLPFRISQSGFKYLGIHITPSFSGLFDANFTPILEKLKSDLQRWSAIYLSLAGRVNCVKMNVLPRFLYLFQSLPVFLPKSFFRAVDKLLSHFLWGGKTSRLRKKFLEKPRQRGGLALPNLMIYYWAANLQKIVYWFQSPETDWCSAEANFCKLASLAALITSKLPLSPSRFSSSPEVKFWASIFKVLNEAFDLALHPSPTMAV</sequence>
<dbReference type="Proteomes" id="UP000694568">
    <property type="component" value="Unplaced"/>
</dbReference>